<evidence type="ECO:0000256" key="5">
    <source>
        <dbReference type="ARBA" id="ARBA00023136"/>
    </source>
</evidence>
<dbReference type="Gene3D" id="3.40.50.300">
    <property type="entry name" value="P-loop containing nucleotide triphosphate hydrolases"/>
    <property type="match status" value="1"/>
</dbReference>
<comment type="subcellular location">
    <subcellularLocation>
        <location evidence="1">Membrane</location>
        <topology evidence="1">Multi-pass membrane protein</topology>
    </subcellularLocation>
</comment>
<keyword evidence="5 6" id="KW-0472">Membrane</keyword>
<reference evidence="7 8" key="1">
    <citation type="journal article" date="2016" name="Genome Biol. Evol.">
        <title>Gene Family Evolution Reflects Adaptation to Soil Environmental Stressors in the Genome of the Collembolan Orchesella cincta.</title>
        <authorList>
            <person name="Faddeeva-Vakhrusheva A."/>
            <person name="Derks M.F."/>
            <person name="Anvar S.Y."/>
            <person name="Agamennone V."/>
            <person name="Suring W."/>
            <person name="Smit S."/>
            <person name="van Straalen N.M."/>
            <person name="Roelofs D."/>
        </authorList>
    </citation>
    <scope>NUCLEOTIDE SEQUENCE [LARGE SCALE GENOMIC DNA]</scope>
    <source>
        <tissue evidence="7">Mixed pool</tissue>
    </source>
</reference>
<dbReference type="PANTHER" id="PTHR48041">
    <property type="entry name" value="ABC TRANSPORTER G FAMILY MEMBER 28"/>
    <property type="match status" value="1"/>
</dbReference>
<keyword evidence="7" id="KW-0067">ATP-binding</keyword>
<dbReference type="InterPro" id="IPR050352">
    <property type="entry name" value="ABCG_transporters"/>
</dbReference>
<keyword evidence="2" id="KW-0813">Transport</keyword>
<dbReference type="InterPro" id="IPR027417">
    <property type="entry name" value="P-loop_NTPase"/>
</dbReference>
<feature type="transmembrane region" description="Helical" evidence="6">
    <location>
        <begin position="209"/>
        <end position="230"/>
    </location>
</feature>
<keyword evidence="7" id="KW-0547">Nucleotide-binding</keyword>
<evidence type="ECO:0000256" key="6">
    <source>
        <dbReference type="SAM" id="Phobius"/>
    </source>
</evidence>
<evidence type="ECO:0000313" key="8">
    <source>
        <dbReference type="Proteomes" id="UP000094527"/>
    </source>
</evidence>
<dbReference type="GO" id="GO:0042626">
    <property type="term" value="F:ATPase-coupled transmembrane transporter activity"/>
    <property type="evidence" value="ECO:0007669"/>
    <property type="project" value="TreeGrafter"/>
</dbReference>
<sequence length="466" mass="52945">MCVWRWAVGTSRAILGQRGLGRRQLDGSPAGPTLALRKGYVLLNGVSMNRRLFHYLLRELTVFQTLEYSAFVTLNVPSSLRKMRVRQILADIALTNVAGVTVDRLSDSEKRRLAIGVALVKDPDRERANLLPVFVDGGRRSHEKFIESSNQITLLVEKFKLEGHAFRKATHESASSPIPPDNDPLIAQIPTRRTYATTFLLSFQGLKNVCSSLFFLPFMFFLTWIFYFGIKDRHQHVYVSLNGLILHSIAISYFTGIWTALINCNVLSFCSYFFTRLFTNQPFCTVPKHRKSYYQESRAGHYSGPCSYFRTPSRPSRSTSSPASSPQPFFTTRCRSLCRCPLRPYGLISLCLFTTYSFAYSHACMLLLSIKSRLISSALLVSQYALAITLSSNTLRSYRSLPDWQYYLTYIMQPRYASAILHAEIFQKASFQLQEPGGFGVHKDQFRARVQVPERDALPPGQVLRG</sequence>
<keyword evidence="8" id="KW-1185">Reference proteome</keyword>
<evidence type="ECO:0000313" key="7">
    <source>
        <dbReference type="EMBL" id="ODM95363.1"/>
    </source>
</evidence>
<dbReference type="SUPFAM" id="SSF52540">
    <property type="entry name" value="P-loop containing nucleoside triphosphate hydrolases"/>
    <property type="match status" value="1"/>
</dbReference>
<comment type="caution">
    <text evidence="7">The sequence shown here is derived from an EMBL/GenBank/DDBJ whole genome shotgun (WGS) entry which is preliminary data.</text>
</comment>
<protein>
    <submittedName>
        <fullName evidence="7">ATP-binding cassette sub-family G member 1</fullName>
    </submittedName>
</protein>
<name>A0A1D2MQN1_ORCCI</name>
<dbReference type="GO" id="GO:0005524">
    <property type="term" value="F:ATP binding"/>
    <property type="evidence" value="ECO:0007669"/>
    <property type="project" value="UniProtKB-KW"/>
</dbReference>
<evidence type="ECO:0000256" key="2">
    <source>
        <dbReference type="ARBA" id="ARBA00022448"/>
    </source>
</evidence>
<dbReference type="GO" id="GO:0043190">
    <property type="term" value="C:ATP-binding cassette (ABC) transporter complex"/>
    <property type="evidence" value="ECO:0007669"/>
    <property type="project" value="TreeGrafter"/>
</dbReference>
<evidence type="ECO:0000256" key="3">
    <source>
        <dbReference type="ARBA" id="ARBA00022692"/>
    </source>
</evidence>
<proteinExistence type="predicted"/>
<feature type="transmembrane region" description="Helical" evidence="6">
    <location>
        <begin position="345"/>
        <end position="368"/>
    </location>
</feature>
<dbReference type="Proteomes" id="UP000094527">
    <property type="component" value="Unassembled WGS sequence"/>
</dbReference>
<dbReference type="STRING" id="48709.A0A1D2MQN1"/>
<gene>
    <name evidence="7" type="ORF">Ocin01_11319</name>
</gene>
<dbReference type="OrthoDB" id="66620at2759"/>
<keyword evidence="3 6" id="KW-0812">Transmembrane</keyword>
<dbReference type="AlphaFoldDB" id="A0A1D2MQN1"/>
<dbReference type="EMBL" id="LJIJ01000683">
    <property type="protein sequence ID" value="ODM95363.1"/>
    <property type="molecule type" value="Genomic_DNA"/>
</dbReference>
<feature type="transmembrane region" description="Helical" evidence="6">
    <location>
        <begin position="250"/>
        <end position="274"/>
    </location>
</feature>
<evidence type="ECO:0000256" key="1">
    <source>
        <dbReference type="ARBA" id="ARBA00004141"/>
    </source>
</evidence>
<accession>A0A1D2MQN1</accession>
<evidence type="ECO:0000256" key="4">
    <source>
        <dbReference type="ARBA" id="ARBA00022989"/>
    </source>
</evidence>
<organism evidence="7 8">
    <name type="scientific">Orchesella cincta</name>
    <name type="common">Springtail</name>
    <name type="synonym">Podura cincta</name>
    <dbReference type="NCBI Taxonomy" id="48709"/>
    <lineage>
        <taxon>Eukaryota</taxon>
        <taxon>Metazoa</taxon>
        <taxon>Ecdysozoa</taxon>
        <taxon>Arthropoda</taxon>
        <taxon>Hexapoda</taxon>
        <taxon>Collembola</taxon>
        <taxon>Entomobryomorpha</taxon>
        <taxon>Entomobryoidea</taxon>
        <taxon>Orchesellidae</taxon>
        <taxon>Orchesellinae</taxon>
        <taxon>Orchesella</taxon>
    </lineage>
</organism>
<keyword evidence="4 6" id="KW-1133">Transmembrane helix</keyword>
<dbReference type="PANTHER" id="PTHR48041:SF113">
    <property type="entry name" value="ATP-BINDING CASSETTE SUB-FAMILY G MEMBER 5"/>
    <property type="match status" value="1"/>
</dbReference>